<dbReference type="InterPro" id="IPR001675">
    <property type="entry name" value="Glyco_trans_29"/>
</dbReference>
<reference evidence="17" key="2">
    <citation type="submission" date="2025-08" db="UniProtKB">
        <authorList>
            <consortium name="RefSeq"/>
        </authorList>
    </citation>
    <scope>IDENTIFICATION</scope>
    <source>
        <tissue evidence="17">Blood</tissue>
    </source>
</reference>
<protein>
    <submittedName>
        <fullName evidence="17">Alpha-N-acetylgalactosaminide alpha-2,6-sialyltransferase 5 isoform X2</fullName>
    </submittedName>
</protein>
<keyword evidence="3" id="KW-0328">Glycosyltransferase</keyword>
<evidence type="ECO:0000256" key="7">
    <source>
        <dbReference type="ARBA" id="ARBA00022981"/>
    </source>
</evidence>
<dbReference type="InterPro" id="IPR038578">
    <property type="entry name" value="GT29-like_sf"/>
</dbReference>
<reference evidence="16" key="1">
    <citation type="submission" date="2025-05" db="UniProtKB">
        <authorList>
            <consortium name="RefSeq"/>
        </authorList>
    </citation>
    <scope>NUCLEOTIDE SEQUENCE [LARGE SCALE GENOMIC DNA]</scope>
</reference>
<name>A0ABM3PEY2_ACIJB</name>
<keyword evidence="11" id="KW-0472">Membrane</keyword>
<evidence type="ECO:0000256" key="9">
    <source>
        <dbReference type="ARBA" id="ARBA00023034"/>
    </source>
</evidence>
<dbReference type="Gene3D" id="3.90.1480.20">
    <property type="entry name" value="Glycosyl transferase family 29"/>
    <property type="match status" value="1"/>
</dbReference>
<evidence type="ECO:0000256" key="2">
    <source>
        <dbReference type="ARBA" id="ARBA00006003"/>
    </source>
</evidence>
<dbReference type="Pfam" id="PF00777">
    <property type="entry name" value="Glyco_transf_29"/>
    <property type="match status" value="1"/>
</dbReference>
<evidence type="ECO:0000313" key="16">
    <source>
        <dbReference type="Proteomes" id="UP001652583"/>
    </source>
</evidence>
<dbReference type="Proteomes" id="UP001652583">
    <property type="component" value="Chromosome C1"/>
</dbReference>
<comment type="subcellular location">
    <subcellularLocation>
        <location evidence="1">Golgi apparatus membrane</location>
        <topology evidence="1">Single-pass type II membrane protein</topology>
    </subcellularLocation>
</comment>
<accession>A0ABM3PEY2</accession>
<evidence type="ECO:0000256" key="8">
    <source>
        <dbReference type="ARBA" id="ARBA00022989"/>
    </source>
</evidence>
<keyword evidence="16" id="KW-1185">Reference proteome</keyword>
<keyword evidence="12" id="KW-1015">Disulfide bond</keyword>
<dbReference type="RefSeq" id="XP_053070236.1">
    <property type="nucleotide sequence ID" value="XM_053214261.1"/>
</dbReference>
<dbReference type="GeneID" id="106979050"/>
<sequence>MKTLMRHGLAVCLALTTMCTSLLLVYSSLGGQKERPPQQQQQAGATGSAQPSAESSPPSRPRIPAAPRPLDGYLGVADHKPLKMHCRDCALVTSSGHLLHSRQGPQIDQTECVIRMNDAPTRGYGRDVGNRTSLRVIAHSSIQRILRNRHDLLNVSQGTVFIFWGPSSYMRRDGKGQVYNNLQLLSRVLPRLKAFMTTRHKMLQFDELFKQETGKDRDPNHPSVPYHYYEPFGPDECTMYLSHERGRKGSHHRFITEKRVFKNWARTFNIHFFQPNWKPESLAINHPENKPVF</sequence>
<evidence type="ECO:0000256" key="11">
    <source>
        <dbReference type="ARBA" id="ARBA00023136"/>
    </source>
</evidence>
<evidence type="ECO:0000256" key="10">
    <source>
        <dbReference type="ARBA" id="ARBA00023098"/>
    </source>
</evidence>
<proteinExistence type="inferred from homology"/>
<keyword evidence="9" id="KW-0333">Golgi apparatus</keyword>
<gene>
    <name evidence="17" type="primary">ST6GALNAC5</name>
</gene>
<evidence type="ECO:0000256" key="13">
    <source>
        <dbReference type="ARBA" id="ARBA00023180"/>
    </source>
</evidence>
<dbReference type="PANTHER" id="PTHR45906:SF5">
    <property type="entry name" value="ALPHA-N-ACETYLGALACTOSAMINIDE ALPHA-2,6-SIALYLTRANSFERASE 5"/>
    <property type="match status" value="1"/>
</dbReference>
<keyword evidence="7" id="KW-0730">Sialic acid</keyword>
<organism evidence="16 17">
    <name type="scientific">Acinonyx jubatus</name>
    <name type="common">Cheetah</name>
    <dbReference type="NCBI Taxonomy" id="32536"/>
    <lineage>
        <taxon>Eukaryota</taxon>
        <taxon>Metazoa</taxon>
        <taxon>Chordata</taxon>
        <taxon>Craniata</taxon>
        <taxon>Vertebrata</taxon>
        <taxon>Euteleostomi</taxon>
        <taxon>Mammalia</taxon>
        <taxon>Eutheria</taxon>
        <taxon>Laurasiatheria</taxon>
        <taxon>Carnivora</taxon>
        <taxon>Feliformia</taxon>
        <taxon>Felidae</taxon>
        <taxon>Felinae</taxon>
        <taxon>Acinonyx</taxon>
    </lineage>
</organism>
<evidence type="ECO:0000256" key="15">
    <source>
        <dbReference type="SAM" id="MobiDB-lite"/>
    </source>
</evidence>
<feature type="compositionally biased region" description="Pro residues" evidence="15">
    <location>
        <begin position="58"/>
        <end position="67"/>
    </location>
</feature>
<evidence type="ECO:0000256" key="6">
    <source>
        <dbReference type="ARBA" id="ARBA00022968"/>
    </source>
</evidence>
<keyword evidence="5" id="KW-0812">Transmembrane</keyword>
<evidence type="ECO:0000256" key="5">
    <source>
        <dbReference type="ARBA" id="ARBA00022692"/>
    </source>
</evidence>
<comment type="similarity">
    <text evidence="2">Belongs to the glycosyltransferase 29 family.</text>
</comment>
<dbReference type="PANTHER" id="PTHR45906">
    <property type="entry name" value="ALPHA-N-ACETYL-NEURAMINYL-2,3-BETA-GALACTOSYL-1, 3-N-ACETYL-GALACTOSAMINIDE ALPHA-2,6-SIALYLTRANSFERASE-LIKE"/>
    <property type="match status" value="1"/>
</dbReference>
<evidence type="ECO:0000256" key="3">
    <source>
        <dbReference type="ARBA" id="ARBA00022676"/>
    </source>
</evidence>
<evidence type="ECO:0000256" key="4">
    <source>
        <dbReference type="ARBA" id="ARBA00022679"/>
    </source>
</evidence>
<keyword evidence="8" id="KW-1133">Transmembrane helix</keyword>
<keyword evidence="10" id="KW-0443">Lipid metabolism</keyword>
<evidence type="ECO:0000256" key="1">
    <source>
        <dbReference type="ARBA" id="ARBA00004323"/>
    </source>
</evidence>
<keyword evidence="4" id="KW-0808">Transferase</keyword>
<evidence type="ECO:0000256" key="14">
    <source>
        <dbReference type="ARBA" id="ARBA00043744"/>
    </source>
</evidence>
<keyword evidence="6" id="KW-0735">Signal-anchor</keyword>
<evidence type="ECO:0000256" key="12">
    <source>
        <dbReference type="ARBA" id="ARBA00023157"/>
    </source>
</evidence>
<comment type="catalytic activity">
    <reaction evidence="14">
        <text>a ganglioside GM1b (d18:1(4E)) + CMP-N-acetyl-beta-neuraminate = a ganglioside GD1alpha (d18:1(4E)) + CMP + H(+)</text>
        <dbReference type="Rhea" id="RHEA:41968"/>
        <dbReference type="ChEBI" id="CHEBI:15378"/>
        <dbReference type="ChEBI" id="CHEBI:57812"/>
        <dbReference type="ChEBI" id="CHEBI:60377"/>
        <dbReference type="ChEBI" id="CHEBI:78568"/>
        <dbReference type="ChEBI" id="CHEBI:78569"/>
    </reaction>
    <physiologicalReaction direction="left-to-right" evidence="14">
        <dbReference type="Rhea" id="RHEA:41969"/>
    </physiologicalReaction>
</comment>
<feature type="compositionally biased region" description="Low complexity" evidence="15">
    <location>
        <begin position="37"/>
        <end position="57"/>
    </location>
</feature>
<evidence type="ECO:0000313" key="17">
    <source>
        <dbReference type="RefSeq" id="XP_053070236.1"/>
    </source>
</evidence>
<keyword evidence="13" id="KW-0325">Glycoprotein</keyword>
<feature type="region of interest" description="Disordered" evidence="15">
    <location>
        <begin position="32"/>
        <end position="71"/>
    </location>
</feature>